<evidence type="ECO:0000256" key="1">
    <source>
        <dbReference type="SAM" id="MobiDB-lite"/>
    </source>
</evidence>
<feature type="compositionally biased region" description="Polar residues" evidence="1">
    <location>
        <begin position="173"/>
        <end position="191"/>
    </location>
</feature>
<gene>
    <name evidence="3" type="ORF">FSC37_15760</name>
</gene>
<name>A0A5C6U4M3_9BURK</name>
<evidence type="ECO:0000313" key="3">
    <source>
        <dbReference type="EMBL" id="TXC66736.1"/>
    </source>
</evidence>
<evidence type="ECO:0000256" key="2">
    <source>
        <dbReference type="SAM" id="SignalP"/>
    </source>
</evidence>
<accession>A0A5C6U4M3</accession>
<dbReference type="AlphaFoldDB" id="A0A5C6U4M3"/>
<organism evidence="3 4">
    <name type="scientific">Piscinibacter aquaticus</name>
    <dbReference type="NCBI Taxonomy" id="392597"/>
    <lineage>
        <taxon>Bacteria</taxon>
        <taxon>Pseudomonadati</taxon>
        <taxon>Pseudomonadota</taxon>
        <taxon>Betaproteobacteria</taxon>
        <taxon>Burkholderiales</taxon>
        <taxon>Sphaerotilaceae</taxon>
        <taxon>Piscinibacter</taxon>
    </lineage>
</organism>
<evidence type="ECO:0008006" key="5">
    <source>
        <dbReference type="Google" id="ProtNLM"/>
    </source>
</evidence>
<feature type="region of interest" description="Disordered" evidence="1">
    <location>
        <begin position="157"/>
        <end position="191"/>
    </location>
</feature>
<protein>
    <recommendedName>
        <fullName evidence="5">DUF922 domain-containing protein</fullName>
    </recommendedName>
</protein>
<dbReference type="EMBL" id="VOPW01000001">
    <property type="protein sequence ID" value="TXC66736.1"/>
    <property type="molecule type" value="Genomic_DNA"/>
</dbReference>
<feature type="signal peptide" evidence="2">
    <location>
        <begin position="1"/>
        <end position="23"/>
    </location>
</feature>
<keyword evidence="2" id="KW-0732">Signal</keyword>
<evidence type="ECO:0000313" key="4">
    <source>
        <dbReference type="Proteomes" id="UP000321832"/>
    </source>
</evidence>
<proteinExistence type="predicted"/>
<reference evidence="3 4" key="1">
    <citation type="submission" date="2019-08" db="EMBL/GenBank/DDBJ databases">
        <authorList>
            <person name="Khan S.A."/>
            <person name="Jeon C.O."/>
            <person name="Jeong S.E."/>
        </authorList>
    </citation>
    <scope>NUCLEOTIDE SEQUENCE [LARGE SCALE GENOMIC DNA]</scope>
    <source>
        <strain evidence="4">IMCC1728</strain>
    </source>
</reference>
<comment type="caution">
    <text evidence="3">The sequence shown here is derived from an EMBL/GenBank/DDBJ whole genome shotgun (WGS) entry which is preliminary data.</text>
</comment>
<feature type="chain" id="PRO_5023046013" description="DUF922 domain-containing protein" evidence="2">
    <location>
        <begin position="24"/>
        <end position="191"/>
    </location>
</feature>
<sequence>MKFRSLASLLPLCAASLAGPSAAADGFAAAGTKATLSVDYVYESAGRKQDRIDLHEWRVHRSASLVATLAAQPPSPLPTMQPPDAAQSAALNAKAGKGRAAAAKMAPMMASVEQIMARCGDDEACITRETTRLGSAMAGTAQLDQALGAKADIDAMARQGAPRYQPGRRSPSRAATASTRPRTSFTATRSA</sequence>
<dbReference type="Proteomes" id="UP000321832">
    <property type="component" value="Unassembled WGS sequence"/>
</dbReference>
<keyword evidence="4" id="KW-1185">Reference proteome</keyword>